<evidence type="ECO:0000313" key="10">
    <source>
        <dbReference type="Proteomes" id="UP000433483"/>
    </source>
</evidence>
<evidence type="ECO:0000313" key="7">
    <source>
        <dbReference type="EMBL" id="KAE9254662.1"/>
    </source>
</evidence>
<dbReference type="EMBL" id="QXFW01002446">
    <property type="protein sequence ID" value="KAE8978460.1"/>
    <property type="molecule type" value="Genomic_DNA"/>
</dbReference>
<dbReference type="AlphaFoldDB" id="A0A6A3FTJ3"/>
<protein>
    <submittedName>
        <fullName evidence="1">Uncharacterized protein</fullName>
    </submittedName>
</protein>
<dbReference type="EMBL" id="QXGB01000043">
    <property type="protein sequence ID" value="KAE9234825.1"/>
    <property type="molecule type" value="Genomic_DNA"/>
</dbReference>
<dbReference type="EMBL" id="QXGD01000073">
    <property type="protein sequence ID" value="KAE9254662.1"/>
    <property type="molecule type" value="Genomic_DNA"/>
</dbReference>
<dbReference type="EMBL" id="QXGE01000170">
    <property type="protein sequence ID" value="KAE9321608.1"/>
    <property type="molecule type" value="Genomic_DNA"/>
</dbReference>
<dbReference type="Proteomes" id="UP000440732">
    <property type="component" value="Unassembled WGS sequence"/>
</dbReference>
<dbReference type="Proteomes" id="UP000460718">
    <property type="component" value="Unassembled WGS sequence"/>
</dbReference>
<dbReference type="Proteomes" id="UP000433483">
    <property type="component" value="Unassembled WGS sequence"/>
</dbReference>
<evidence type="ECO:0000313" key="8">
    <source>
        <dbReference type="EMBL" id="KAE9321608.1"/>
    </source>
</evidence>
<evidence type="ECO:0000313" key="1">
    <source>
        <dbReference type="EMBL" id="KAE8947410.1"/>
    </source>
</evidence>
<dbReference type="EMBL" id="QXFX01000173">
    <property type="protein sequence ID" value="KAE9127544.1"/>
    <property type="molecule type" value="Genomic_DNA"/>
</dbReference>
<evidence type="ECO:0000313" key="3">
    <source>
        <dbReference type="EMBL" id="KAE9127544.1"/>
    </source>
</evidence>
<dbReference type="Proteomes" id="UP000437068">
    <property type="component" value="Unassembled WGS sequence"/>
</dbReference>
<evidence type="ECO:0000313" key="2">
    <source>
        <dbReference type="EMBL" id="KAE8978460.1"/>
    </source>
</evidence>
<evidence type="ECO:0000313" key="4">
    <source>
        <dbReference type="EMBL" id="KAE9137113.1"/>
    </source>
</evidence>
<dbReference type="EMBL" id="QXGA01000416">
    <property type="protein sequence ID" value="KAE9146291.1"/>
    <property type="molecule type" value="Genomic_DNA"/>
</dbReference>
<reference evidence="9 10" key="1">
    <citation type="submission" date="2018-08" db="EMBL/GenBank/DDBJ databases">
        <title>Genomic investigation of the strawberry pathogen Phytophthora fragariae indicates pathogenicity is determined by transcriptional variation in three key races.</title>
        <authorList>
            <person name="Adams T.M."/>
            <person name="Armitage A.D."/>
            <person name="Sobczyk M.K."/>
            <person name="Bates H.J."/>
            <person name="Dunwell J.M."/>
            <person name="Nellist C.F."/>
            <person name="Harrison R.J."/>
        </authorList>
    </citation>
    <scope>NUCLEOTIDE SEQUENCE [LARGE SCALE GENOMIC DNA]</scope>
    <source>
        <strain evidence="8 11">A4</strain>
        <strain evidence="7 12">BC-1</strain>
        <strain evidence="6 10">NOV-27</strain>
        <strain evidence="5 13">NOV-5</strain>
        <strain evidence="4 14">NOV-71</strain>
        <strain evidence="1 9">NOV-9</strain>
        <strain evidence="3 16">ONT-3</strain>
        <strain evidence="2 15">SCRP245</strain>
    </source>
</reference>
<sequence length="62" mass="6992">MTHVSTFQTSQRGNHLAWSCLTATAFLAPCHQAFNLSFQVRPPVESRYPCMRVRRSQVAGPD</sequence>
<name>A0A6A3FTJ3_9STRA</name>
<evidence type="ECO:0000313" key="16">
    <source>
        <dbReference type="Proteomes" id="UP000488956"/>
    </source>
</evidence>
<organism evidence="1 9">
    <name type="scientific">Phytophthora fragariae</name>
    <dbReference type="NCBI Taxonomy" id="53985"/>
    <lineage>
        <taxon>Eukaryota</taxon>
        <taxon>Sar</taxon>
        <taxon>Stramenopiles</taxon>
        <taxon>Oomycota</taxon>
        <taxon>Peronosporomycetes</taxon>
        <taxon>Peronosporales</taxon>
        <taxon>Peronosporaceae</taxon>
        <taxon>Phytophthora</taxon>
    </lineage>
</organism>
<dbReference type="Proteomes" id="UP000429523">
    <property type="component" value="Unassembled WGS sequence"/>
</dbReference>
<evidence type="ECO:0000313" key="13">
    <source>
        <dbReference type="Proteomes" id="UP000440732"/>
    </source>
</evidence>
<dbReference type="Proteomes" id="UP000488956">
    <property type="component" value="Unassembled WGS sequence"/>
</dbReference>
<proteinExistence type="predicted"/>
<evidence type="ECO:0000313" key="6">
    <source>
        <dbReference type="EMBL" id="KAE9234825.1"/>
    </source>
</evidence>
<evidence type="ECO:0000313" key="11">
    <source>
        <dbReference type="Proteomes" id="UP000437068"/>
    </source>
</evidence>
<evidence type="ECO:0000313" key="12">
    <source>
        <dbReference type="Proteomes" id="UP000440367"/>
    </source>
</evidence>
<dbReference type="EMBL" id="QXFZ01000049">
    <property type="protein sequence ID" value="KAE9137113.1"/>
    <property type="molecule type" value="Genomic_DNA"/>
</dbReference>
<keyword evidence="10" id="KW-1185">Reference proteome</keyword>
<evidence type="ECO:0000313" key="5">
    <source>
        <dbReference type="EMBL" id="KAE9146291.1"/>
    </source>
</evidence>
<evidence type="ECO:0000313" key="9">
    <source>
        <dbReference type="Proteomes" id="UP000429523"/>
    </source>
</evidence>
<gene>
    <name evidence="8" type="ORF">PF001_g4808</name>
    <name evidence="7" type="ORF">PF002_g2757</name>
    <name evidence="6" type="ORF">PF005_g1741</name>
    <name evidence="5" type="ORF">PF006_g8944</name>
    <name evidence="4" type="ORF">PF007_g1921</name>
    <name evidence="1" type="ORF">PF009_g2971</name>
    <name evidence="3" type="ORF">PF010_g4839</name>
    <name evidence="2" type="ORF">PF011_g23232</name>
</gene>
<accession>A0A6A3FTJ3</accession>
<dbReference type="EMBL" id="QXGF01000081">
    <property type="protein sequence ID" value="KAE8947410.1"/>
    <property type="molecule type" value="Genomic_DNA"/>
</dbReference>
<dbReference type="Proteomes" id="UP000440367">
    <property type="component" value="Unassembled WGS sequence"/>
</dbReference>
<comment type="caution">
    <text evidence="1">The sequence shown here is derived from an EMBL/GenBank/DDBJ whole genome shotgun (WGS) entry which is preliminary data.</text>
</comment>
<evidence type="ECO:0000313" key="15">
    <source>
        <dbReference type="Proteomes" id="UP000460718"/>
    </source>
</evidence>
<dbReference type="Proteomes" id="UP000441208">
    <property type="component" value="Unassembled WGS sequence"/>
</dbReference>
<evidence type="ECO:0000313" key="14">
    <source>
        <dbReference type="Proteomes" id="UP000441208"/>
    </source>
</evidence>